<dbReference type="InterPro" id="IPR007094">
    <property type="entry name" value="RNA-dir_pol_PSvirus"/>
</dbReference>
<keyword evidence="1" id="KW-0808">Transferase</keyword>
<evidence type="ECO:0000313" key="5">
    <source>
        <dbReference type="EMBL" id="XBY85583.1"/>
    </source>
</evidence>
<sequence>MMATTSEPSPSMYGEPIVASIHPSPLPSNHVLGANLMDTVNYAVSKCLRAGLSRGVHTFRIAMPNSVVSERITIRDVPAEREPYVAVPHARASAFRLRGINDKERLQALRSSDQPRPARAGRRTAFYRDSHRLDALVEKSSQLERPSVKISQYQLPVPFSFGGGPPPEDRPLRAPVLGAIDTFSPRVRDPNYKRALENAVKLANYTSHDPDTLHPRFLNYVTERITSLDPRTRASFDAASSVLRAHWTAHGVHATPLDLSAAAPDKLPELIKHGSPGEYRACGVTDRKDPRLVEVMSKSLIRYGRAGRLVAAGKRAPAWVATTTQLGLTFGKDEPKSGKWNEAGGIDDPVPRFIFNLSPINYALCAFLHSSISRELQEKDPMHGPGYGPGRGRSGKFLSVVEKAFGNGFTVPEGEEMVMSDIDKWDANMREVLLAGSADTLEAHVDKSKLDPVAAATRATMYSVCRRQLLEKLVEHPSGYLLHVYGTMPSGSYRTSLDNTNANNMLLIGHLIDRLVDECGYTAPGAAEDVLRALPGRLVSYGDNQLFSAVIFKQFGLRYDAGKHAEYLARFGMRLKVSETEVTRQLGRVRFCSRAVVRTPHGLLITRPHTSFVAKMAARPEHDPLTDKLYVRAIMADHMGTDPITFEMLSQIDRQIDVPIDLTTVTPRVKPVLGAVALTMFGSDDEASMLAVLAGLSSQRIERRALLSLHTPRGTGTNRSMKVGSTIAPTEFFGGPLTDAAEWALNQTVDTWVDYMRATGQEGVFVE</sequence>
<protein>
    <submittedName>
        <fullName evidence="5">RNA-dependent RNA polymerase</fullName>
    </submittedName>
</protein>
<dbReference type="PROSITE" id="PS50507">
    <property type="entry name" value="RDRP_SSRNA_POS"/>
    <property type="match status" value="1"/>
</dbReference>
<dbReference type="EMBL" id="PP926255">
    <property type="protein sequence ID" value="XBY85583.1"/>
    <property type="molecule type" value="Genomic_RNA"/>
</dbReference>
<dbReference type="SUPFAM" id="SSF56672">
    <property type="entry name" value="DNA/RNA polymerases"/>
    <property type="match status" value="1"/>
</dbReference>
<reference evidence="5" key="1">
    <citation type="submission" date="2024-05" db="EMBL/GenBank/DDBJ databases">
        <title>Viral Diversity and Horizontal Gene Transfer Among Viruses in Setosphaeria turcica Population from Northern Corn Leaf Blight of Maize.</title>
        <authorList>
            <person name="Jia J."/>
            <person name="Mu F."/>
        </authorList>
    </citation>
    <scope>NUCLEOTIDE SEQUENCE</scope>
    <source>
        <strain evidence="5">TG5</strain>
    </source>
</reference>
<evidence type="ECO:0000256" key="1">
    <source>
        <dbReference type="ARBA" id="ARBA00022679"/>
    </source>
</evidence>
<evidence type="ECO:0000256" key="3">
    <source>
        <dbReference type="ARBA" id="ARBA00022953"/>
    </source>
</evidence>
<dbReference type="GO" id="GO:0003968">
    <property type="term" value="F:RNA-directed RNA polymerase activity"/>
    <property type="evidence" value="ECO:0007669"/>
    <property type="project" value="UniProtKB-KW"/>
</dbReference>
<evidence type="ECO:0000259" key="4">
    <source>
        <dbReference type="PROSITE" id="PS50507"/>
    </source>
</evidence>
<keyword evidence="5" id="KW-0696">RNA-directed RNA polymerase</keyword>
<feature type="domain" description="RdRp catalytic" evidence="4">
    <location>
        <begin position="415"/>
        <end position="557"/>
    </location>
</feature>
<proteinExistence type="predicted"/>
<dbReference type="GO" id="GO:0039694">
    <property type="term" value="P:viral RNA genome replication"/>
    <property type="evidence" value="ECO:0007669"/>
    <property type="project" value="InterPro"/>
</dbReference>
<dbReference type="GO" id="GO:0006351">
    <property type="term" value="P:DNA-templated transcription"/>
    <property type="evidence" value="ECO:0007669"/>
    <property type="project" value="InterPro"/>
</dbReference>
<dbReference type="GO" id="GO:0003723">
    <property type="term" value="F:RNA binding"/>
    <property type="evidence" value="ECO:0007669"/>
    <property type="project" value="InterPro"/>
</dbReference>
<accession>A0AAU7YEF7</accession>
<name>A0AAU7YEF7_9VIRU</name>
<keyword evidence="2" id="KW-0548">Nucleotidyltransferase</keyword>
<dbReference type="InterPro" id="IPR001205">
    <property type="entry name" value="RNA-dir_pol_C"/>
</dbReference>
<evidence type="ECO:0000256" key="2">
    <source>
        <dbReference type="ARBA" id="ARBA00022695"/>
    </source>
</evidence>
<organism evidence="5">
    <name type="scientific">Exserohilum turcicum polymycovirus 1</name>
    <dbReference type="NCBI Taxonomy" id="3229045"/>
    <lineage>
        <taxon>Viruses</taxon>
        <taxon>Riboviria</taxon>
        <taxon>Riboviria incertae sedis</taxon>
        <taxon>Polymycoviridae</taxon>
        <taxon>Polymycovirus</taxon>
    </lineage>
</organism>
<dbReference type="InterPro" id="IPR043502">
    <property type="entry name" value="DNA/RNA_pol_sf"/>
</dbReference>
<keyword evidence="3" id="KW-0693">Viral RNA replication</keyword>
<dbReference type="Pfam" id="PF00680">
    <property type="entry name" value="RdRP_1"/>
    <property type="match status" value="1"/>
</dbReference>